<sequence length="636" mass="73726">MYRFHHSNVDTNLFLQLQDLTNVLSRNERLQFEFSYGSFIDLITEKITASRIWDRLQEDTKLAGLKSDLYLRTLGTLYHSSVYAMKEYAETIESSTMPKFASQLFTLLEDIRLEEIIKSSRPGTKTVFRMRHEYYKHYFESQLAANVTKGLATDELFCLIYLLLFADSPDPAFPRANDEQLASLEQMKPVIYRVFEAKSTNEITAIAYDLLRLVQHKYSDSIHEYFMFPIGHIHEASEDRLFDELTRTDDVANKDKQTIDEEKNEYIDQRFSTWHRENKNNDRKQTFLQFELEVGTKTNILGGGARETEDGDQAMGTIQGASGESKKNDYSKLESLERKEANRGKQSEYEYGEENKHAVKVIKEAEKPSVEDMKLYMQFLQEIEPYKRKLSATLKKTLEHRKNEPRSDLLFGRLSKKLLPLVLDENPRVFYKKNEESKEFDAAFTLLVDCSASMHNKMDETKKGIILFHEVLKSLKIPHSIIGFWEDANEVKENYQPNYFHIVHSFADSLYGNHGPKIMQLDAEEDNRDGFSIRVASEELEARTEKHKFLLVFTDGEPAASHYSQNGIIDTHLAVSETRKKGMDVIGMFLADGEVQEKDEIMMKNIYGKEHILIPTVSDLPEHFAPLLKKLLLKTI</sequence>
<feature type="domain" description="VWFA" evidence="2">
    <location>
        <begin position="441"/>
        <end position="632"/>
    </location>
</feature>
<proteinExistence type="predicted"/>
<dbReference type="SMART" id="SM00327">
    <property type="entry name" value="VWA"/>
    <property type="match status" value="1"/>
</dbReference>
<dbReference type="PANTHER" id="PTHR41248:SF1">
    <property type="entry name" value="NORD PROTEIN"/>
    <property type="match status" value="1"/>
</dbReference>
<dbReference type="CDD" id="cd01454">
    <property type="entry name" value="vWA_norD_type"/>
    <property type="match status" value="1"/>
</dbReference>
<evidence type="ECO:0000313" key="3">
    <source>
        <dbReference type="EMBL" id="GFZ85149.1"/>
    </source>
</evidence>
<reference evidence="3" key="1">
    <citation type="journal article" date="2014" name="Int. J. Syst. Evol. Microbiol.">
        <title>Complete genome sequence of Corynebacterium casei LMG S-19264T (=DSM 44701T), isolated from a smear-ripened cheese.</title>
        <authorList>
            <consortium name="US DOE Joint Genome Institute (JGI-PGF)"/>
            <person name="Walter F."/>
            <person name="Albersmeier A."/>
            <person name="Kalinowski J."/>
            <person name="Ruckert C."/>
        </authorList>
    </citation>
    <scope>NUCLEOTIDE SEQUENCE</scope>
    <source>
        <strain evidence="3">CGMCC 1.12360</strain>
    </source>
</reference>
<dbReference type="RefSeq" id="WP_188392912.1">
    <property type="nucleotide sequence ID" value="NZ_BMEV01000060.1"/>
</dbReference>
<feature type="compositionally biased region" description="Basic and acidic residues" evidence="1">
    <location>
        <begin position="324"/>
        <end position="350"/>
    </location>
</feature>
<protein>
    <submittedName>
        <fullName evidence="3">VWA domain-containing protein</fullName>
    </submittedName>
</protein>
<dbReference type="Gene3D" id="3.40.50.410">
    <property type="entry name" value="von Willebrand factor, type A domain"/>
    <property type="match status" value="1"/>
</dbReference>
<evidence type="ECO:0000256" key="1">
    <source>
        <dbReference type="SAM" id="MobiDB-lite"/>
    </source>
</evidence>
<organism evidence="3 4">
    <name type="scientific">Compostibacillus humi</name>
    <dbReference type="NCBI Taxonomy" id="1245525"/>
    <lineage>
        <taxon>Bacteria</taxon>
        <taxon>Bacillati</taxon>
        <taxon>Bacillota</taxon>
        <taxon>Bacilli</taxon>
        <taxon>Bacillales</taxon>
        <taxon>Bacillaceae</taxon>
        <taxon>Compostibacillus</taxon>
    </lineage>
</organism>
<evidence type="ECO:0000259" key="2">
    <source>
        <dbReference type="SMART" id="SM00327"/>
    </source>
</evidence>
<dbReference type="InterPro" id="IPR036465">
    <property type="entry name" value="vWFA_dom_sf"/>
</dbReference>
<dbReference type="EMBL" id="BMEV01000060">
    <property type="protein sequence ID" value="GFZ85149.1"/>
    <property type="molecule type" value="Genomic_DNA"/>
</dbReference>
<dbReference type="AlphaFoldDB" id="A0A8J2TUG7"/>
<accession>A0A8J2TUG7</accession>
<name>A0A8J2TUG7_9BACI</name>
<keyword evidence="4" id="KW-1185">Reference proteome</keyword>
<dbReference type="SUPFAM" id="SSF53300">
    <property type="entry name" value="vWA-like"/>
    <property type="match status" value="1"/>
</dbReference>
<feature type="region of interest" description="Disordered" evidence="1">
    <location>
        <begin position="301"/>
        <end position="350"/>
    </location>
</feature>
<dbReference type="InterPro" id="IPR002035">
    <property type="entry name" value="VWF_A"/>
</dbReference>
<dbReference type="InterPro" id="IPR051928">
    <property type="entry name" value="NorD/CobT"/>
</dbReference>
<dbReference type="PANTHER" id="PTHR41248">
    <property type="entry name" value="NORD PROTEIN"/>
    <property type="match status" value="1"/>
</dbReference>
<reference evidence="3" key="2">
    <citation type="submission" date="2020-09" db="EMBL/GenBank/DDBJ databases">
        <authorList>
            <person name="Sun Q."/>
            <person name="Zhou Y."/>
        </authorList>
    </citation>
    <scope>NUCLEOTIDE SEQUENCE</scope>
    <source>
        <strain evidence="3">CGMCC 1.12360</strain>
    </source>
</reference>
<evidence type="ECO:0000313" key="4">
    <source>
        <dbReference type="Proteomes" id="UP000602050"/>
    </source>
</evidence>
<gene>
    <name evidence="3" type="ORF">GCM10010978_26650</name>
</gene>
<dbReference type="Proteomes" id="UP000602050">
    <property type="component" value="Unassembled WGS sequence"/>
</dbReference>
<comment type="caution">
    <text evidence="3">The sequence shown here is derived from an EMBL/GenBank/DDBJ whole genome shotgun (WGS) entry which is preliminary data.</text>
</comment>